<proteinExistence type="predicted"/>
<name>M5SBL4_9BACT</name>
<gene>
    <name evidence="1" type="ORF">RESH_00570</name>
</gene>
<dbReference type="Proteomes" id="UP000011996">
    <property type="component" value="Unassembled WGS sequence"/>
</dbReference>
<dbReference type="STRING" id="1263868.RESH_00570"/>
<evidence type="ECO:0000313" key="2">
    <source>
        <dbReference type="Proteomes" id="UP000011996"/>
    </source>
</evidence>
<accession>M5SBL4</accession>
<organism evidence="1 2">
    <name type="scientific">Rhodopirellula europaea SH398</name>
    <dbReference type="NCBI Taxonomy" id="1263868"/>
    <lineage>
        <taxon>Bacteria</taxon>
        <taxon>Pseudomonadati</taxon>
        <taxon>Planctomycetota</taxon>
        <taxon>Planctomycetia</taxon>
        <taxon>Pirellulales</taxon>
        <taxon>Pirellulaceae</taxon>
        <taxon>Rhodopirellula</taxon>
    </lineage>
</organism>
<evidence type="ECO:0000313" key="1">
    <source>
        <dbReference type="EMBL" id="EMI28851.1"/>
    </source>
</evidence>
<reference evidence="1 2" key="1">
    <citation type="journal article" date="2013" name="Mar. Genomics">
        <title>Expression of sulfatases in Rhodopirellula baltica and the diversity of sulfatases in the genus Rhodopirellula.</title>
        <authorList>
            <person name="Wegner C.E."/>
            <person name="Richter-Heitmann T."/>
            <person name="Klindworth A."/>
            <person name="Klockow C."/>
            <person name="Richter M."/>
            <person name="Achstetter T."/>
            <person name="Glockner F.O."/>
            <person name="Harder J."/>
        </authorList>
    </citation>
    <scope>NUCLEOTIDE SEQUENCE [LARGE SCALE GENOMIC DNA]</scope>
    <source>
        <strain evidence="1 2">SH398</strain>
    </source>
</reference>
<dbReference type="EMBL" id="ANOF01000016">
    <property type="protein sequence ID" value="EMI28851.1"/>
    <property type="molecule type" value="Genomic_DNA"/>
</dbReference>
<dbReference type="AlphaFoldDB" id="M5SBL4"/>
<comment type="caution">
    <text evidence="1">The sequence shown here is derived from an EMBL/GenBank/DDBJ whole genome shotgun (WGS) entry which is preliminary data.</text>
</comment>
<protein>
    <submittedName>
        <fullName evidence="1">Uncharacterized protein</fullName>
    </submittedName>
</protein>
<sequence>MHLISIGDLVNLECVGSLKARIGRLPPSPGVCYPCPRTKHSTGRARLGLRPI</sequence>
<dbReference type="PATRIC" id="fig|1263868.3.peg.624"/>